<keyword evidence="1" id="KW-0472">Membrane</keyword>
<dbReference type="AlphaFoldDB" id="A0A645BJQ8"/>
<evidence type="ECO:0000313" key="2">
    <source>
        <dbReference type="EMBL" id="MPM65690.1"/>
    </source>
</evidence>
<sequence length="81" mass="9433">MSNIKLVKENNIQVLILNEIKGASENDIFMNCVKRLGFNFKLNQNMKKMGFRINGIVLIKTIMSLYYLKLNKLTTKVILLR</sequence>
<organism evidence="2">
    <name type="scientific">bioreactor metagenome</name>
    <dbReference type="NCBI Taxonomy" id="1076179"/>
    <lineage>
        <taxon>unclassified sequences</taxon>
        <taxon>metagenomes</taxon>
        <taxon>ecological metagenomes</taxon>
    </lineage>
</organism>
<accession>A0A645BJQ8</accession>
<gene>
    <name evidence="2" type="ORF">SDC9_112587</name>
</gene>
<reference evidence="2" key="1">
    <citation type="submission" date="2019-08" db="EMBL/GenBank/DDBJ databases">
        <authorList>
            <person name="Kucharzyk K."/>
            <person name="Murdoch R.W."/>
            <person name="Higgins S."/>
            <person name="Loffler F."/>
        </authorList>
    </citation>
    <scope>NUCLEOTIDE SEQUENCE</scope>
</reference>
<keyword evidence="1" id="KW-1133">Transmembrane helix</keyword>
<protein>
    <submittedName>
        <fullName evidence="2">Uncharacterized protein</fullName>
    </submittedName>
</protein>
<keyword evidence="1" id="KW-0812">Transmembrane</keyword>
<proteinExistence type="predicted"/>
<dbReference type="EMBL" id="VSSQ01020659">
    <property type="protein sequence ID" value="MPM65690.1"/>
    <property type="molecule type" value="Genomic_DNA"/>
</dbReference>
<evidence type="ECO:0000256" key="1">
    <source>
        <dbReference type="SAM" id="Phobius"/>
    </source>
</evidence>
<comment type="caution">
    <text evidence="2">The sequence shown here is derived from an EMBL/GenBank/DDBJ whole genome shotgun (WGS) entry which is preliminary data.</text>
</comment>
<name>A0A645BJQ8_9ZZZZ</name>
<feature type="transmembrane region" description="Helical" evidence="1">
    <location>
        <begin position="49"/>
        <end position="68"/>
    </location>
</feature>